<feature type="transmembrane region" description="Helical" evidence="9">
    <location>
        <begin position="2878"/>
        <end position="2900"/>
    </location>
</feature>
<feature type="transmembrane region" description="Helical" evidence="9">
    <location>
        <begin position="2835"/>
        <end position="2857"/>
    </location>
</feature>
<dbReference type="InterPro" id="IPR027417">
    <property type="entry name" value="P-loop_NTPase"/>
</dbReference>
<evidence type="ECO:0000313" key="11">
    <source>
        <dbReference type="EMBL" id="KAH0816756.1"/>
    </source>
</evidence>
<feature type="transmembrane region" description="Helical" evidence="9">
    <location>
        <begin position="1152"/>
        <end position="1178"/>
    </location>
</feature>
<dbReference type="EMBL" id="JABDTM020021001">
    <property type="protein sequence ID" value="KAH0816756.1"/>
    <property type="molecule type" value="Genomic_DNA"/>
</dbReference>
<dbReference type="CDD" id="cd03263">
    <property type="entry name" value="ABC_subfamily_A"/>
    <property type="match status" value="4"/>
</dbReference>
<dbReference type="FunFam" id="3.40.50.300:FF:000327">
    <property type="entry name" value="ATP-binding cassette sub-family A member 3"/>
    <property type="match status" value="1"/>
</dbReference>
<sequence length="3334" mass="376657">MRFSRGVSSDDQILCFLGKMGKKTEKFLLLMWKNWLLQYRKPLQTIVEIMAPVLFSILLVVIRSLVDPEDNPARIYQPFCLLPFFCSDGLYNSARENSPGIDITSLQNLSLVYSPSSNEALNRSMGILQGVFGHVIGYDNSDQLEAHFLQADATLTFAGIQLADALANRATLPDDVEVSLRFPSELRSVTDLFGQNNWHTNILYPVYQVPGPRAPDNNTGAVPGYFGEGFLTLQLIMTYVLAFGGHHNITNYEEFKDKLVELLPPMVQMQRFPYASWIEDPLLQALESFVGIIIMLSFVYTCINTVKVITTEKEKQLKEAMKIMGLPNWLHWTAWFLKTFVFLLISIVLIIVLLKVSWYPNTEYSVFTYADPTVMLVFLLLYICATITFCFAISVFFSKANTAATVAGLLWFLSYAPYLFLQQQYDQLSLSTKLFASLGSNTAMAYGFQLMLMFEGTSEGIQWSNVGRPNTPDDSLTLGLIMMMLIIDTFIYLMVAIYVEAVFPGEYGVPLPWYFPFTSSYWFGHPRYIGVEDFSDSPTNESEFFEKDPNLSAGIQIRNLRKVFGTKAAVRNLSLNMYNDQITVLLGHNGAGKTTTMSMLTGMFPPTSGTAIVSGHDIRTDMDGVRASLGLCPQHNILFDDLTVNEHLYFFSKLKGLKKEAIDEEIEKYIELLELQPKANARAATLSGGMKRKLCVGMALCGDSKVVMLDEPTAGMDPSARRALWDLLQRQKQGRTMLLTTHFMDEADLLGDRIAIMAGGELQCCGSSFFLKKKYGAGYHLVMDKSPASEPEKITNLLRKHIPNIQVHGNVGSELTYLLVENQSSVFEEMLQDLEQESEALGIRSYGISLTTLEEVFMKVGADHGQEETYNGEVIQENGLGKNIMARIKSKFGLHEKFETNPQETRLTLENPVLLTGFALVKNQFLAMLMKRVLSIIRTWILQFIQILMPVAFLVIAIIVSRNTNKSQDLPKLSLTLDSYNDPVTLMQGDPNNDYFKSYAKTLQGHDVQNAQNITEIMLNLTETVPATVRMRYIVGASFEERYAGLFTMITAWFNNNPYHSPPLALGLVLNVVYKKLVSENSNIRFANYPLPFTADTKVQQLLQGNSMGFQLAFNIGFSMAFVSSFYVLFYVKERVCKSKHLQFVSGVKVYIFWIMAFICDLVTFIVTIIAIIITLVCFQEDGFNTSEDLARMFLLLFYFGVAMLPMMYFSSYLFEVPSTGYTRMTLFSVFTGVAAFLVVQVLGTPGLDLEYVADTLHWVFLLVPHYSLATGIRDTYTTFATTKMCKFFVDTCVENRPNMTTDACWDLACHSNATEALTNYCCEREPSYFKWDSPGIGRNLLYSFLFGLILFFLLNLVEYKLFSSIIHKIVASYDNKAPHEVPDEDSDVRDEKQKIQSTPESQLQNDYIMVLKDLTKYYKNFLAVNGLCLGVKQFECFGLLGVNGAGKTTTFKMMTGDVKITYGEAWVKSFSIKTQIKNVQKLIGYCPQFDALLDDLTANESLTMFALLRGTPLEDCKYISHRLAKDFDFCRHLNKQVKELSGGNKRKLSTAISLIGDPPVIYLDEPTTGLNSSPSADHELIRLFAGMDPATKRYLWDALCKVRDSGKCVVLTSHSMEECEALCTRLAIMVNGNFKCLGSTQHLKSKFAEGYTLTIKIKKSPGNAESSSETEAIERFILDNFPKAIQRAKHQELLTFYIVDKSIPWSQMFGILEKGKKRLNIEDYSLGQSSLEQRVMREQLNKFSLLLWKNWKLQYRRSLQTTVEIAAPIIFSILLVVVRSLVDPEKSSEHKFSPFHPAPLNFFSPKNTNSTNGTNSLQRYLLVYSPSPNTILDRSMNILRSSFSDVRGYKNAKELEAHFLTDEGPTTLAGIQFDDDLYNKDYIPPDVEVSLRFPGELRDLGGDLFSTPAKHNGTVTLNNTAKDSKSVVGKLDKLFYIRNWKTHMLYPVFETPGPRERERNNGAYPSYYKEGFLGLQTVITFALILGELGIDSIVNVPLKLGTAPPIIHMQRFPHASWKEDPLLPALIGFIGLIIMLSFVYTCINTVKAITTEKEKQLKEAMKIMGLPNWLHWIAWFIKYFIYLLISVIFIVLLLTVTWYPESDYSIFTHANPLILFTFLMFYVCATITFCFAISVFFSKANTAATVAGLMWFLSYTPYMFLHTQYDQLSLTTKLISSLGSNTAMAYGFQLFLMYEGTSEGIQWHNVNKPIAPGDTLTLSLILLMLVVDAFIYLIIALYVEAVFPGDYGMPQPWYFPFTYSFWCGRPVRFDAEELSTMSDMFYEKQPSNLHPGIQIRSLRKEFGKKVAVNDLFLDIYDDQITALLGHNGAGKTSTMSMLTGIIPPTSGTAIIHGFDIRTDMKHIRADLGLCPQFNILFDDLTVKEHLYFFSRLKGLRKRKVDEEIDKYVNLLELQDKVDKKSSSLSGGMKRKLCVGIALCGNSKVVMLDEPTAGMDPSSRRALWDLLREQKKGRCVLLTTHYMDEADLLGDRIAIMAEGELKCCGSSYFLKKKFGAGYHLILDKLPSCDPKQVTALLEKYIPDVQIFGNAASELTYLLSEEYVASFETMLRDLEQHIHSLGIRSYGISLTTLEDVFLRVGIEPKSTNLFGKQVFEQTRSFRSTNSSMTAKASVRSKNDKLLTGPKLIKNQFMAMLMKKYLSIARTWLLQIIQILIPVAFLIIAIIASRNMNKYTVESLPKLPLSLDIYEDPIILVQDDVSNRFSEHFLQIVQGHQVQKVTSIEEAMLNLTKIVPDTVARRYLVGASFTLNERNGTVFTAWFNNDPYHTPGLALALILNTMYGSLLGGTHSIAFANHPLPFTTDTQIDRLLKGNGLGFQLAFNIAFSMSFVASFYILFYIKERVCKSKHLQFASGAKGYIFWTVAFLGDLTTFIVTILALLLTMLAFQEEGFRSTSELGRIFLLLFCFGVAMLPVMYLAAFLFDIPSTGYSRMTLFNVFMGVTAFLVIQILGTPGLKLEYVADSLHWGFLVIPHYSLATGIRDSYVSFTTTKMCNFFVNSCLERNPNRTVDDCWFLACHSNTSQVLSQYCCEREPDYFKWESPGVGRNMLYSLICGAALFLLLILIEFNIFSKVTKRLPCGRTTKEFEDVSEEDEDVRREKEKIRTTAESELCQQHILVLKNITKYYKSFLAVNGLCLGVKQFECFGLLGVNGAGKTSTFKMITGDVKITQGDAWIRGFDIKTHLHEVQKLIGYCPQFDALIPELTPKETLIIFALLRGVPFSECTRVSEKLSYDFDFHRHLNKRVQQLSGGNRRKLSTAISLIGDPPLICLDEPTAGTVNKVLLLEIVWSQVWILPPNGTCGTRSAPFETRERA</sequence>
<feature type="transmembrane region" description="Helical" evidence="9">
    <location>
        <begin position="2920"/>
        <end position="2942"/>
    </location>
</feature>
<protein>
    <recommendedName>
        <fullName evidence="10">ABC transporter domain-containing protein</fullName>
    </recommendedName>
</protein>
<reference evidence="11" key="1">
    <citation type="journal article" date="2020" name="J Insects Food Feed">
        <title>The yellow mealworm (Tenebrio molitor) genome: a resource for the emerging insects as food and feed industry.</title>
        <authorList>
            <person name="Eriksson T."/>
            <person name="Andere A."/>
            <person name="Kelstrup H."/>
            <person name="Emery V."/>
            <person name="Picard C."/>
        </authorList>
    </citation>
    <scope>NUCLEOTIDE SEQUENCE</scope>
    <source>
        <strain evidence="11">Stoneville</strain>
        <tissue evidence="11">Whole head</tissue>
    </source>
</reference>
<feature type="transmembrane region" description="Helical" evidence="9">
    <location>
        <begin position="404"/>
        <end position="422"/>
    </location>
</feature>
<dbReference type="PROSITE" id="PS50893">
    <property type="entry name" value="ABC_TRANSPORTER_2"/>
    <property type="match status" value="4"/>
</dbReference>
<comment type="subcellular location">
    <subcellularLocation>
        <location evidence="1">Membrane</location>
        <topology evidence="1">Multi-pass membrane protein</topology>
    </subcellularLocation>
</comment>
<dbReference type="FunFam" id="3.40.50.300:FF:000298">
    <property type="entry name" value="ATP-binding cassette sub-family A member 12"/>
    <property type="match status" value="2"/>
</dbReference>
<comment type="caution">
    <text evidence="11">The sequence shown here is derived from an EMBL/GenBank/DDBJ whole genome shotgun (WGS) entry which is preliminary data.</text>
</comment>
<evidence type="ECO:0000256" key="3">
    <source>
        <dbReference type="ARBA" id="ARBA00022692"/>
    </source>
</evidence>
<evidence type="ECO:0000256" key="6">
    <source>
        <dbReference type="ARBA" id="ARBA00022840"/>
    </source>
</evidence>
<proteinExistence type="predicted"/>
<feature type="transmembrane region" description="Helical" evidence="9">
    <location>
        <begin position="1341"/>
        <end position="1358"/>
    </location>
</feature>
<keyword evidence="7 9" id="KW-1133">Transmembrane helix</keyword>
<gene>
    <name evidence="11" type="ORF">GEV33_006035</name>
</gene>
<feature type="transmembrane region" description="Helical" evidence="9">
    <location>
        <begin position="2115"/>
        <end position="2138"/>
    </location>
</feature>
<dbReference type="SMART" id="SM00382">
    <property type="entry name" value="AAA"/>
    <property type="match status" value="4"/>
</dbReference>
<evidence type="ECO:0000256" key="1">
    <source>
        <dbReference type="ARBA" id="ARBA00004141"/>
    </source>
</evidence>
<dbReference type="Gene3D" id="3.40.50.300">
    <property type="entry name" value="P-loop containing nucleotide triphosphate hydrolases"/>
    <property type="match status" value="4"/>
</dbReference>
<dbReference type="InterPro" id="IPR017871">
    <property type="entry name" value="ABC_transporter-like_CS"/>
</dbReference>
<dbReference type="Proteomes" id="UP000719412">
    <property type="component" value="Unassembled WGS sequence"/>
</dbReference>
<evidence type="ECO:0000259" key="10">
    <source>
        <dbReference type="PROSITE" id="PS50893"/>
    </source>
</evidence>
<feature type="transmembrane region" description="Helical" evidence="9">
    <location>
        <begin position="46"/>
        <end position="66"/>
    </location>
</feature>
<feature type="domain" description="ABC transporter" evidence="10">
    <location>
        <begin position="555"/>
        <end position="784"/>
    </location>
</feature>
<keyword evidence="8 9" id="KW-0472">Membrane</keyword>
<feature type="transmembrane region" description="Helical" evidence="9">
    <location>
        <begin position="374"/>
        <end position="397"/>
    </location>
</feature>
<dbReference type="Pfam" id="PF00005">
    <property type="entry name" value="ABC_tran"/>
    <property type="match status" value="4"/>
</dbReference>
<feature type="transmembrane region" description="Helical" evidence="9">
    <location>
        <begin position="2954"/>
        <end position="2971"/>
    </location>
</feature>
<dbReference type="Pfam" id="PF23321">
    <property type="entry name" value="R1_ABCA1"/>
    <property type="match status" value="1"/>
</dbReference>
<feature type="transmembrane region" description="Helical" evidence="9">
    <location>
        <begin position="329"/>
        <end position="354"/>
    </location>
</feature>
<evidence type="ECO:0000256" key="5">
    <source>
        <dbReference type="ARBA" id="ARBA00022741"/>
    </source>
</evidence>
<feature type="transmembrane region" description="Helical" evidence="9">
    <location>
        <begin position="289"/>
        <end position="309"/>
    </location>
</feature>
<dbReference type="InterPro" id="IPR003593">
    <property type="entry name" value="AAA+_ATPase"/>
</dbReference>
<evidence type="ECO:0000256" key="7">
    <source>
        <dbReference type="ARBA" id="ARBA00022989"/>
    </source>
</evidence>
<dbReference type="Pfam" id="PF12698">
    <property type="entry name" value="ABC2_membrane_3"/>
    <property type="match status" value="4"/>
</dbReference>
<evidence type="ECO:0000256" key="4">
    <source>
        <dbReference type="ARBA" id="ARBA00022737"/>
    </source>
</evidence>
<dbReference type="PANTHER" id="PTHR19229">
    <property type="entry name" value="ATP-BINDING CASSETTE TRANSPORTER SUBFAMILY A ABCA"/>
    <property type="match status" value="1"/>
</dbReference>
<dbReference type="InterPro" id="IPR003439">
    <property type="entry name" value="ABC_transporter-like_ATP-bd"/>
</dbReference>
<feature type="transmembrane region" description="Helical" evidence="9">
    <location>
        <begin position="2216"/>
        <end position="2240"/>
    </location>
</feature>
<dbReference type="PANTHER" id="PTHR19229:SF250">
    <property type="entry name" value="ABC TRANSPORTER DOMAIN-CONTAINING PROTEIN-RELATED"/>
    <property type="match status" value="1"/>
</dbReference>
<dbReference type="SUPFAM" id="SSF52540">
    <property type="entry name" value="P-loop containing nucleoside triphosphate hydrolases"/>
    <property type="match status" value="4"/>
</dbReference>
<feature type="transmembrane region" description="Helical" evidence="9">
    <location>
        <begin position="434"/>
        <end position="454"/>
    </location>
</feature>
<dbReference type="InterPro" id="IPR056264">
    <property type="entry name" value="R2_ABCA1-4-like"/>
</dbReference>
<feature type="transmembrane region" description="Helical" evidence="9">
    <location>
        <begin position="2791"/>
        <end position="2815"/>
    </location>
</feature>
<accession>A0A8J6LKT8</accession>
<dbReference type="PROSITE" id="PS00211">
    <property type="entry name" value="ABC_TRANSPORTER_1"/>
    <property type="match status" value="2"/>
</dbReference>
<keyword evidence="12" id="KW-1185">Reference proteome</keyword>
<keyword evidence="6" id="KW-0067">ATP-binding</keyword>
<dbReference type="GO" id="GO:0005319">
    <property type="term" value="F:lipid transporter activity"/>
    <property type="evidence" value="ECO:0007669"/>
    <property type="project" value="TreeGrafter"/>
</dbReference>
<evidence type="ECO:0000256" key="8">
    <source>
        <dbReference type="ARBA" id="ARBA00023136"/>
    </source>
</evidence>
<evidence type="ECO:0000256" key="9">
    <source>
        <dbReference type="SAM" id="Phobius"/>
    </source>
</evidence>
<feature type="transmembrane region" description="Helical" evidence="9">
    <location>
        <begin position="1190"/>
        <end position="1210"/>
    </location>
</feature>
<evidence type="ECO:0000313" key="12">
    <source>
        <dbReference type="Proteomes" id="UP000719412"/>
    </source>
</evidence>
<feature type="transmembrane region" description="Helical" evidence="9">
    <location>
        <begin position="2175"/>
        <end position="2195"/>
    </location>
</feature>
<dbReference type="InterPro" id="IPR013525">
    <property type="entry name" value="ABC2_TM"/>
</dbReference>
<dbReference type="GO" id="GO:0005524">
    <property type="term" value="F:ATP binding"/>
    <property type="evidence" value="ECO:0007669"/>
    <property type="project" value="UniProtKB-KW"/>
</dbReference>
<keyword evidence="5" id="KW-0547">Nucleotide-binding</keyword>
<organism evidence="11 12">
    <name type="scientific">Tenebrio molitor</name>
    <name type="common">Yellow mealworm beetle</name>
    <dbReference type="NCBI Taxonomy" id="7067"/>
    <lineage>
        <taxon>Eukaryota</taxon>
        <taxon>Metazoa</taxon>
        <taxon>Ecdysozoa</taxon>
        <taxon>Arthropoda</taxon>
        <taxon>Hexapoda</taxon>
        <taxon>Insecta</taxon>
        <taxon>Pterygota</taxon>
        <taxon>Neoptera</taxon>
        <taxon>Endopterygota</taxon>
        <taxon>Coleoptera</taxon>
        <taxon>Polyphaga</taxon>
        <taxon>Cucujiformia</taxon>
        <taxon>Tenebrionidae</taxon>
        <taxon>Tenebrio</taxon>
    </lineage>
</organism>
<feature type="transmembrane region" description="Helical" evidence="9">
    <location>
        <begin position="1112"/>
        <end position="1132"/>
    </location>
</feature>
<feature type="transmembrane region" description="Helical" evidence="9">
    <location>
        <begin position="940"/>
        <end position="960"/>
    </location>
</feature>
<keyword evidence="3 9" id="KW-0812">Transmembrane</keyword>
<reference evidence="11" key="2">
    <citation type="submission" date="2021-08" db="EMBL/GenBank/DDBJ databases">
        <authorList>
            <person name="Eriksson T."/>
        </authorList>
    </citation>
    <scope>NUCLEOTIDE SEQUENCE</scope>
    <source>
        <strain evidence="11">Stoneville</strain>
        <tissue evidence="11">Whole head</tissue>
    </source>
</reference>
<feature type="transmembrane region" description="Helical" evidence="9">
    <location>
        <begin position="2070"/>
        <end position="2095"/>
    </location>
</feature>
<feature type="domain" description="ABC transporter" evidence="10">
    <location>
        <begin position="3137"/>
        <end position="3333"/>
    </location>
</feature>
<feature type="transmembrane region" description="Helical" evidence="9">
    <location>
        <begin position="2145"/>
        <end position="2163"/>
    </location>
</feature>
<name>A0A8J6LKT8_TENMO</name>
<dbReference type="GO" id="GO:0016020">
    <property type="term" value="C:membrane"/>
    <property type="evidence" value="ECO:0007669"/>
    <property type="project" value="UniProtKB-SubCell"/>
</dbReference>
<feature type="transmembrane region" description="Helical" evidence="9">
    <location>
        <begin position="3068"/>
        <end position="3087"/>
    </location>
</feature>
<feature type="domain" description="ABC transporter" evidence="10">
    <location>
        <begin position="2294"/>
        <end position="2523"/>
    </location>
</feature>
<feature type="domain" description="ABC transporter" evidence="10">
    <location>
        <begin position="1410"/>
        <end position="1657"/>
    </location>
</feature>
<feature type="transmembrane region" description="Helical" evidence="9">
    <location>
        <begin position="2666"/>
        <end position="2686"/>
    </location>
</feature>
<evidence type="ECO:0000256" key="2">
    <source>
        <dbReference type="ARBA" id="ARBA00022448"/>
    </source>
</evidence>
<feature type="transmembrane region" description="Helical" evidence="9">
    <location>
        <begin position="475"/>
        <end position="499"/>
    </location>
</feature>
<keyword evidence="2" id="KW-0813">Transport</keyword>
<feature type="transmembrane region" description="Helical" evidence="9">
    <location>
        <begin position="2023"/>
        <end position="2050"/>
    </location>
</feature>
<keyword evidence="4" id="KW-0677">Repeat</keyword>
<dbReference type="InterPro" id="IPR026082">
    <property type="entry name" value="ABCA"/>
</dbReference>
<dbReference type="GO" id="GO:0016887">
    <property type="term" value="F:ATP hydrolysis activity"/>
    <property type="evidence" value="ECO:0007669"/>
    <property type="project" value="InterPro"/>
</dbReference>
<feature type="transmembrane region" description="Helical" evidence="9">
    <location>
        <begin position="1222"/>
        <end position="1243"/>
    </location>
</feature>
<dbReference type="GO" id="GO:0140359">
    <property type="term" value="F:ABC-type transporter activity"/>
    <property type="evidence" value="ECO:0007669"/>
    <property type="project" value="InterPro"/>
</dbReference>